<evidence type="ECO:0000256" key="2">
    <source>
        <dbReference type="ARBA" id="ARBA00022741"/>
    </source>
</evidence>
<name>A0A2U1PD91_ARTAN</name>
<feature type="domain" description="AIG1-type G" evidence="5">
    <location>
        <begin position="13"/>
        <end position="219"/>
    </location>
</feature>
<feature type="transmembrane region" description="Helical" evidence="4">
    <location>
        <begin position="250"/>
        <end position="272"/>
    </location>
</feature>
<organism evidence="6 7">
    <name type="scientific">Artemisia annua</name>
    <name type="common">Sweet wormwood</name>
    <dbReference type="NCBI Taxonomy" id="35608"/>
    <lineage>
        <taxon>Eukaryota</taxon>
        <taxon>Viridiplantae</taxon>
        <taxon>Streptophyta</taxon>
        <taxon>Embryophyta</taxon>
        <taxon>Tracheophyta</taxon>
        <taxon>Spermatophyta</taxon>
        <taxon>Magnoliopsida</taxon>
        <taxon>eudicotyledons</taxon>
        <taxon>Gunneridae</taxon>
        <taxon>Pentapetalae</taxon>
        <taxon>asterids</taxon>
        <taxon>campanulids</taxon>
        <taxon>Asterales</taxon>
        <taxon>Asteraceae</taxon>
        <taxon>Asteroideae</taxon>
        <taxon>Anthemideae</taxon>
        <taxon>Artemisiinae</taxon>
        <taxon>Artemisia</taxon>
    </lineage>
</organism>
<dbReference type="InterPro" id="IPR006703">
    <property type="entry name" value="G_AIG1"/>
</dbReference>
<keyword evidence="6" id="KW-0378">Hydrolase</keyword>
<gene>
    <name evidence="6" type="ORF">CTI12_AA165570</name>
</gene>
<dbReference type="GO" id="GO:0016787">
    <property type="term" value="F:hydrolase activity"/>
    <property type="evidence" value="ECO:0007669"/>
    <property type="project" value="UniProtKB-KW"/>
</dbReference>
<dbReference type="GO" id="GO:0005525">
    <property type="term" value="F:GTP binding"/>
    <property type="evidence" value="ECO:0007669"/>
    <property type="project" value="UniProtKB-KW"/>
</dbReference>
<keyword evidence="7" id="KW-1185">Reference proteome</keyword>
<keyword evidence="4" id="KW-1133">Transmembrane helix</keyword>
<keyword evidence="4" id="KW-0472">Membrane</keyword>
<dbReference type="PROSITE" id="PS51720">
    <property type="entry name" value="G_AIG1"/>
    <property type="match status" value="1"/>
</dbReference>
<dbReference type="Gene3D" id="3.40.50.300">
    <property type="entry name" value="P-loop containing nucleotide triphosphate hydrolases"/>
    <property type="match status" value="1"/>
</dbReference>
<dbReference type="Proteomes" id="UP000245207">
    <property type="component" value="Unassembled WGS sequence"/>
</dbReference>
<evidence type="ECO:0000259" key="5">
    <source>
        <dbReference type="PROSITE" id="PS51720"/>
    </source>
</evidence>
<dbReference type="InterPro" id="IPR045058">
    <property type="entry name" value="GIMA/IAN/Toc"/>
</dbReference>
<evidence type="ECO:0000313" key="7">
    <source>
        <dbReference type="Proteomes" id="UP000245207"/>
    </source>
</evidence>
<dbReference type="OrthoDB" id="8954335at2759"/>
<reference evidence="6 7" key="1">
    <citation type="journal article" date="2018" name="Mol. Plant">
        <title>The genome of Artemisia annua provides insight into the evolution of Asteraceae family and artemisinin biosynthesis.</title>
        <authorList>
            <person name="Shen Q."/>
            <person name="Zhang L."/>
            <person name="Liao Z."/>
            <person name="Wang S."/>
            <person name="Yan T."/>
            <person name="Shi P."/>
            <person name="Liu M."/>
            <person name="Fu X."/>
            <person name="Pan Q."/>
            <person name="Wang Y."/>
            <person name="Lv Z."/>
            <person name="Lu X."/>
            <person name="Zhang F."/>
            <person name="Jiang W."/>
            <person name="Ma Y."/>
            <person name="Chen M."/>
            <person name="Hao X."/>
            <person name="Li L."/>
            <person name="Tang Y."/>
            <person name="Lv G."/>
            <person name="Zhou Y."/>
            <person name="Sun X."/>
            <person name="Brodelius P.E."/>
            <person name="Rose J.K.C."/>
            <person name="Tang K."/>
        </authorList>
    </citation>
    <scope>NUCLEOTIDE SEQUENCE [LARGE SCALE GENOMIC DNA]</scope>
    <source>
        <strain evidence="7">cv. Huhao1</strain>
        <tissue evidence="6">Leaf</tissue>
    </source>
</reference>
<evidence type="ECO:0000256" key="1">
    <source>
        <dbReference type="ARBA" id="ARBA00008535"/>
    </source>
</evidence>
<accession>A0A2U1PD91</accession>
<sequence length="366" mass="41113">MGGCSIDDDQNFISALTLVLVGRTGNGKSATGNSIIGSKNFVSNRSPSGVTTTSKVATTTLADGRMLNVIDTPGLFDPSVDPKLTRKEIISCIDMAKDGIHAVLVVFSVCGRFSEEEKAVISSLVTFFGDKVYDYMIVVFTGGDELEDNGITLESFLSNSSETLKKILSSCGNRYVLFNNQTENQNKIEKQLQQLLYYVSRVLAKNGRALTNETFIESKKGNMEQAKQVLASKEPEQYTKQEMLELKKGITKMCIVSSAMICLWVWFLWQFTQRCQTVILSFCGDSISWVSCVGILAAVLVFFQRESRFMEISTRIEQKLEEERTARLKAEIYAIEERKKFKEMIYKLQKELKKTKEAANHQCVIM</sequence>
<comment type="caution">
    <text evidence="6">The sequence shown here is derived from an EMBL/GenBank/DDBJ whole genome shotgun (WGS) entry which is preliminary data.</text>
</comment>
<keyword evidence="3" id="KW-0342">GTP-binding</keyword>
<dbReference type="CDD" id="cd01852">
    <property type="entry name" value="AIG1"/>
    <property type="match status" value="1"/>
</dbReference>
<keyword evidence="2" id="KW-0547">Nucleotide-binding</keyword>
<dbReference type="FunFam" id="3.40.50.300:FF:000840">
    <property type="entry name" value="Immune-associated nucleotide-binding protein 9"/>
    <property type="match status" value="1"/>
</dbReference>
<feature type="transmembrane region" description="Helical" evidence="4">
    <location>
        <begin position="278"/>
        <end position="303"/>
    </location>
</feature>
<dbReference type="STRING" id="35608.A0A2U1PD91"/>
<comment type="similarity">
    <text evidence="1">Belongs to the TRAFAC class TrmE-Era-EngA-EngB-Septin-like GTPase superfamily. AIG1/Toc34/Toc159-like paraseptin GTPase family. IAN subfamily.</text>
</comment>
<proteinExistence type="inferred from homology"/>
<dbReference type="AlphaFoldDB" id="A0A2U1PD91"/>
<dbReference type="EMBL" id="PKPP01001319">
    <property type="protein sequence ID" value="PWA83679.1"/>
    <property type="molecule type" value="Genomic_DNA"/>
</dbReference>
<dbReference type="Pfam" id="PF04548">
    <property type="entry name" value="AIG1"/>
    <property type="match status" value="1"/>
</dbReference>
<dbReference type="PANTHER" id="PTHR10903">
    <property type="entry name" value="GTPASE, IMAP FAMILY MEMBER-RELATED"/>
    <property type="match status" value="1"/>
</dbReference>
<dbReference type="SUPFAM" id="SSF52540">
    <property type="entry name" value="P-loop containing nucleoside triphosphate hydrolases"/>
    <property type="match status" value="1"/>
</dbReference>
<evidence type="ECO:0000256" key="4">
    <source>
        <dbReference type="SAM" id="Phobius"/>
    </source>
</evidence>
<dbReference type="InterPro" id="IPR027417">
    <property type="entry name" value="P-loop_NTPase"/>
</dbReference>
<keyword evidence="4" id="KW-0812">Transmembrane</keyword>
<evidence type="ECO:0000256" key="3">
    <source>
        <dbReference type="ARBA" id="ARBA00023134"/>
    </source>
</evidence>
<protein>
    <submittedName>
        <fullName evidence="6">P-loop containing nucleoside triphosphate hydrolase</fullName>
    </submittedName>
</protein>
<evidence type="ECO:0000313" key="6">
    <source>
        <dbReference type="EMBL" id="PWA83679.1"/>
    </source>
</evidence>
<dbReference type="PANTHER" id="PTHR10903:SF184">
    <property type="entry name" value="GTP-BINDING PROTEIN A"/>
    <property type="match status" value="1"/>
</dbReference>